<dbReference type="CDD" id="cd11386">
    <property type="entry name" value="MCP_signal"/>
    <property type="match status" value="1"/>
</dbReference>
<evidence type="ECO:0000313" key="9">
    <source>
        <dbReference type="Proteomes" id="UP000503162"/>
    </source>
</evidence>
<dbReference type="InterPro" id="IPR047347">
    <property type="entry name" value="YvaQ-like_sensor"/>
</dbReference>
<dbReference type="InterPro" id="IPR004089">
    <property type="entry name" value="MCPsignal_dom"/>
</dbReference>
<dbReference type="SMART" id="SM00283">
    <property type="entry name" value="MA"/>
    <property type="match status" value="1"/>
</dbReference>
<accession>A0A6G8IK21</accession>
<reference evidence="8 9" key="1">
    <citation type="submission" date="2020-03" db="EMBL/GenBank/DDBJ databases">
        <title>Hydrogenophaga sp. nov. isolated from cyanobacterial mat.</title>
        <authorList>
            <person name="Thorat V."/>
            <person name="Kirdat K."/>
            <person name="Tiwarekar B."/>
            <person name="Costa E.D."/>
            <person name="Yadav A."/>
        </authorList>
    </citation>
    <scope>NUCLEOTIDE SEQUENCE [LARGE SCALE GENOMIC DNA]</scope>
    <source>
        <strain evidence="8 9">BA0156</strain>
    </source>
</reference>
<sequence>MNIVRNMSVGAKLWAGVALIILALLATIATAGMRSARLNEASQKSLSMLSTKTALAIEWAGLTETNVTRVQASTLSSDPVIAEIYKDLIPAGVARISELQKQLNAMEMNAAEKAQLDKIAAHRKGVLDSLAKANELKKNGDAAGAAEEIRARFNPLVGPYLQALRDFGQMQTVIMEEAQARLAHERSASLVIASAQVVGLILAIAVGAFFLIRNIRTPLRDTIAFAERVAEGDLTARIDNQRGDEFGAMIRALSGMRDRLVHVVADVKRGTDNITVAAREIATGNNDLSSRTEQTASSLQQTAASMEQMSGAIKQSAESARVANQLADVAGQSAQKGGQVVSQVVATMEEINQASRRINDIIGVIDGIAFQTNILALNAAVEAARAGEQGRGFAVVAGEVRNLAQRSAEAAKEIKGLIGASVEKVTVGSELVGQAGQSMSEIVGNVARVRDIIGEIASASGEQADGVNQINAAVANLDQMTQQNAALVEESAAAATSMNEQATRLAEVVRIFRVDAQRG</sequence>
<dbReference type="GO" id="GO:0006935">
    <property type="term" value="P:chemotaxis"/>
    <property type="evidence" value="ECO:0007669"/>
    <property type="project" value="TreeGrafter"/>
</dbReference>
<evidence type="ECO:0000259" key="7">
    <source>
        <dbReference type="PROSITE" id="PS50885"/>
    </source>
</evidence>
<dbReference type="Gene3D" id="1.10.287.950">
    <property type="entry name" value="Methyl-accepting chemotaxis protein"/>
    <property type="match status" value="1"/>
</dbReference>
<evidence type="ECO:0000256" key="3">
    <source>
        <dbReference type="ARBA" id="ARBA00029447"/>
    </source>
</evidence>
<dbReference type="RefSeq" id="WP_166228361.1">
    <property type="nucleotide sequence ID" value="NZ_CP049989.1"/>
</dbReference>
<dbReference type="EMBL" id="CP049989">
    <property type="protein sequence ID" value="QIM53365.1"/>
    <property type="molecule type" value="Genomic_DNA"/>
</dbReference>
<dbReference type="InterPro" id="IPR051310">
    <property type="entry name" value="MCP_chemotaxis"/>
</dbReference>
<evidence type="ECO:0000256" key="1">
    <source>
        <dbReference type="ARBA" id="ARBA00004370"/>
    </source>
</evidence>
<proteinExistence type="inferred from homology"/>
<organism evidence="8 9">
    <name type="scientific">Hydrogenophaga crocea</name>
    <dbReference type="NCBI Taxonomy" id="2716225"/>
    <lineage>
        <taxon>Bacteria</taxon>
        <taxon>Pseudomonadati</taxon>
        <taxon>Pseudomonadota</taxon>
        <taxon>Betaproteobacteria</taxon>
        <taxon>Burkholderiales</taxon>
        <taxon>Comamonadaceae</taxon>
        <taxon>Hydrogenophaga</taxon>
    </lineage>
</organism>
<dbReference type="CDD" id="cd06225">
    <property type="entry name" value="HAMP"/>
    <property type="match status" value="1"/>
</dbReference>
<keyword evidence="2" id="KW-0488">Methylation</keyword>
<keyword evidence="4" id="KW-0807">Transducer</keyword>
<dbReference type="InterPro" id="IPR003660">
    <property type="entry name" value="HAMP_dom"/>
</dbReference>
<evidence type="ECO:0000259" key="6">
    <source>
        <dbReference type="PROSITE" id="PS50111"/>
    </source>
</evidence>
<evidence type="ECO:0000313" key="8">
    <source>
        <dbReference type="EMBL" id="QIM53365.1"/>
    </source>
</evidence>
<dbReference type="GO" id="GO:0004888">
    <property type="term" value="F:transmembrane signaling receptor activity"/>
    <property type="evidence" value="ECO:0007669"/>
    <property type="project" value="TreeGrafter"/>
</dbReference>
<evidence type="ECO:0000256" key="4">
    <source>
        <dbReference type="PROSITE-ProRule" id="PRU00284"/>
    </source>
</evidence>
<comment type="similarity">
    <text evidence="3">Belongs to the methyl-accepting chemotaxis (MCP) protein family.</text>
</comment>
<evidence type="ECO:0000256" key="5">
    <source>
        <dbReference type="SAM" id="Phobius"/>
    </source>
</evidence>
<dbReference type="PROSITE" id="PS50111">
    <property type="entry name" value="CHEMOTAXIS_TRANSDUC_2"/>
    <property type="match status" value="1"/>
</dbReference>
<keyword evidence="5" id="KW-0472">Membrane</keyword>
<dbReference type="KEGG" id="hcz:G9Q37_14975"/>
<dbReference type="PANTHER" id="PTHR43531">
    <property type="entry name" value="PROTEIN ICFG"/>
    <property type="match status" value="1"/>
</dbReference>
<dbReference type="FunFam" id="1.10.287.950:FF:000001">
    <property type="entry name" value="Methyl-accepting chemotaxis sensory transducer"/>
    <property type="match status" value="1"/>
</dbReference>
<dbReference type="PANTHER" id="PTHR43531:SF14">
    <property type="entry name" value="METHYL-ACCEPTING CHEMOTAXIS PROTEIN I-RELATED"/>
    <property type="match status" value="1"/>
</dbReference>
<keyword evidence="9" id="KW-1185">Reference proteome</keyword>
<dbReference type="CDD" id="cd19411">
    <property type="entry name" value="MCP2201-like_sensor"/>
    <property type="match status" value="1"/>
</dbReference>
<dbReference type="GO" id="GO:0007165">
    <property type="term" value="P:signal transduction"/>
    <property type="evidence" value="ECO:0007669"/>
    <property type="project" value="UniProtKB-KW"/>
</dbReference>
<gene>
    <name evidence="8" type="ORF">G9Q37_14975</name>
</gene>
<keyword evidence="5" id="KW-1133">Transmembrane helix</keyword>
<name>A0A6G8IK21_9BURK</name>
<evidence type="ECO:0000256" key="2">
    <source>
        <dbReference type="ARBA" id="ARBA00022481"/>
    </source>
</evidence>
<dbReference type="PROSITE" id="PS50885">
    <property type="entry name" value="HAMP"/>
    <property type="match status" value="1"/>
</dbReference>
<protein>
    <submittedName>
        <fullName evidence="8">HAMP domain-containing protein</fullName>
    </submittedName>
</protein>
<keyword evidence="5" id="KW-0812">Transmembrane</keyword>
<dbReference type="Pfam" id="PF00672">
    <property type="entry name" value="HAMP"/>
    <property type="match status" value="1"/>
</dbReference>
<feature type="transmembrane region" description="Helical" evidence="5">
    <location>
        <begin position="190"/>
        <end position="212"/>
    </location>
</feature>
<feature type="domain" description="Methyl-accepting transducer" evidence="6">
    <location>
        <begin position="270"/>
        <end position="499"/>
    </location>
</feature>
<dbReference type="GO" id="GO:0005886">
    <property type="term" value="C:plasma membrane"/>
    <property type="evidence" value="ECO:0007669"/>
    <property type="project" value="TreeGrafter"/>
</dbReference>
<dbReference type="SMART" id="SM00304">
    <property type="entry name" value="HAMP"/>
    <property type="match status" value="2"/>
</dbReference>
<dbReference type="Proteomes" id="UP000503162">
    <property type="component" value="Chromosome"/>
</dbReference>
<dbReference type="Pfam" id="PF00015">
    <property type="entry name" value="MCPsignal"/>
    <property type="match status" value="1"/>
</dbReference>
<dbReference type="SUPFAM" id="SSF58104">
    <property type="entry name" value="Methyl-accepting chemotaxis protein (MCP) signaling domain"/>
    <property type="match status" value="1"/>
</dbReference>
<dbReference type="AlphaFoldDB" id="A0A6G8IK21"/>
<feature type="domain" description="HAMP" evidence="7">
    <location>
        <begin position="213"/>
        <end position="265"/>
    </location>
</feature>
<comment type="subcellular location">
    <subcellularLocation>
        <location evidence="1">Membrane</location>
    </subcellularLocation>
</comment>